<dbReference type="InterPro" id="IPR036390">
    <property type="entry name" value="WH_DNA-bd_sf"/>
</dbReference>
<feature type="domain" description="HTH lysR-type" evidence="5">
    <location>
        <begin position="8"/>
        <end position="60"/>
    </location>
</feature>
<evidence type="ECO:0000259" key="5">
    <source>
        <dbReference type="PROSITE" id="PS50931"/>
    </source>
</evidence>
<dbReference type="PANTHER" id="PTHR30419">
    <property type="entry name" value="HTH-TYPE TRANSCRIPTIONAL REGULATOR YBHD"/>
    <property type="match status" value="1"/>
</dbReference>
<protein>
    <submittedName>
        <fullName evidence="6">LysR family transcriptional regulator</fullName>
    </submittedName>
</protein>
<reference evidence="6 7" key="1">
    <citation type="submission" date="2019-06" db="EMBL/GenBank/DDBJ databases">
        <title>Pantoea dispersa Assembly.</title>
        <authorList>
            <person name="Wang J."/>
        </authorList>
    </citation>
    <scope>NUCLEOTIDE SEQUENCE [LARGE SCALE GENOMIC DNA]</scope>
    <source>
        <strain evidence="7">bio</strain>
    </source>
</reference>
<keyword evidence="2" id="KW-0805">Transcription regulation</keyword>
<dbReference type="Pfam" id="PF03466">
    <property type="entry name" value="LysR_substrate"/>
    <property type="match status" value="1"/>
</dbReference>
<dbReference type="InterPro" id="IPR005119">
    <property type="entry name" value="LysR_subst-bd"/>
</dbReference>
<keyword evidence="7" id="KW-1185">Reference proteome</keyword>
<dbReference type="Pfam" id="PF00126">
    <property type="entry name" value="HTH_1"/>
    <property type="match status" value="1"/>
</dbReference>
<dbReference type="SUPFAM" id="SSF53850">
    <property type="entry name" value="Periplasmic binding protein-like II"/>
    <property type="match status" value="1"/>
</dbReference>
<dbReference type="PROSITE" id="PS50931">
    <property type="entry name" value="HTH_LYSR"/>
    <property type="match status" value="1"/>
</dbReference>
<dbReference type="EMBL" id="VICF01000001">
    <property type="protein sequence ID" value="TQC76687.1"/>
    <property type="molecule type" value="Genomic_DNA"/>
</dbReference>
<evidence type="ECO:0000256" key="2">
    <source>
        <dbReference type="ARBA" id="ARBA00023015"/>
    </source>
</evidence>
<accession>A0ABY3A3A7</accession>
<dbReference type="Gene3D" id="1.10.10.10">
    <property type="entry name" value="Winged helix-like DNA-binding domain superfamily/Winged helix DNA-binding domain"/>
    <property type="match status" value="1"/>
</dbReference>
<name>A0ABY3A3A7_9GAMM</name>
<dbReference type="PANTHER" id="PTHR30419:SF8">
    <property type="entry name" value="NITROGEN ASSIMILATION TRANSCRIPTIONAL ACTIVATOR-RELATED"/>
    <property type="match status" value="1"/>
</dbReference>
<dbReference type="Proteomes" id="UP000319715">
    <property type="component" value="Unassembled WGS sequence"/>
</dbReference>
<evidence type="ECO:0000256" key="3">
    <source>
        <dbReference type="ARBA" id="ARBA00023125"/>
    </source>
</evidence>
<keyword evidence="3" id="KW-0238">DNA-binding</keyword>
<evidence type="ECO:0000256" key="1">
    <source>
        <dbReference type="ARBA" id="ARBA00009437"/>
    </source>
</evidence>
<dbReference type="SUPFAM" id="SSF46785">
    <property type="entry name" value="Winged helix' DNA-binding domain"/>
    <property type="match status" value="1"/>
</dbReference>
<keyword evidence="4" id="KW-0804">Transcription</keyword>
<dbReference type="Gene3D" id="3.40.190.290">
    <property type="match status" value="1"/>
</dbReference>
<gene>
    <name evidence="6" type="ORF">FK492_01385</name>
</gene>
<dbReference type="InterPro" id="IPR000847">
    <property type="entry name" value="LysR_HTH_N"/>
</dbReference>
<sequence>MFAFSRFLIYFTEVARQGSLRKASEVLHVSASSIDRQILRVEEQLDMPLFERHPSGLCMTAAGEILFNAAKNWQRDFGRVCTQLEDLRGLRHGHVHIATIDAINRGFFSSILQRIREDYPGISFTLTTMSNIHIANALTAGDADFGIMLNPQSSRELLVKSFADLRLGIVVSRHHPLAALESIRFSHCEPWPFIVPAAPLMLADPLEALINSSGIRLKEVGRTNNIHMLRSLVRDDVGISLMCWLDIVDEYRRGELKFIPLIDTVLKPFTLSLCVAPQRQLSVAASMMLGQLELFFAMIESEEALAGKEKKHIG</sequence>
<evidence type="ECO:0000256" key="4">
    <source>
        <dbReference type="ARBA" id="ARBA00023163"/>
    </source>
</evidence>
<evidence type="ECO:0000313" key="6">
    <source>
        <dbReference type="EMBL" id="TQC76687.1"/>
    </source>
</evidence>
<comment type="caution">
    <text evidence="6">The sequence shown here is derived from an EMBL/GenBank/DDBJ whole genome shotgun (WGS) entry which is preliminary data.</text>
</comment>
<dbReference type="InterPro" id="IPR050950">
    <property type="entry name" value="HTH-type_LysR_regulators"/>
</dbReference>
<comment type="similarity">
    <text evidence="1">Belongs to the LysR transcriptional regulatory family.</text>
</comment>
<evidence type="ECO:0000313" key="7">
    <source>
        <dbReference type="Proteomes" id="UP000319715"/>
    </source>
</evidence>
<dbReference type="RefSeq" id="WP_141495256.1">
    <property type="nucleotide sequence ID" value="NZ_VICF01000001.1"/>
</dbReference>
<proteinExistence type="inferred from homology"/>
<organism evidence="6 7">
    <name type="scientific">Pantoea dispersa</name>
    <dbReference type="NCBI Taxonomy" id="59814"/>
    <lineage>
        <taxon>Bacteria</taxon>
        <taxon>Pseudomonadati</taxon>
        <taxon>Pseudomonadota</taxon>
        <taxon>Gammaproteobacteria</taxon>
        <taxon>Enterobacterales</taxon>
        <taxon>Erwiniaceae</taxon>
        <taxon>Pantoea</taxon>
    </lineage>
</organism>
<dbReference type="InterPro" id="IPR036388">
    <property type="entry name" value="WH-like_DNA-bd_sf"/>
</dbReference>